<dbReference type="AlphaFoldDB" id="A0AAU6Q463"/>
<accession>A0AAU6Q463</accession>
<sequence length="59" mass="6466">MTKPLVIRHHIPLPSAEGRLAVARAQRLLLARAEHPTSPTQPVPEVQVRNEQAEPDTAA</sequence>
<dbReference type="RefSeq" id="WP_339096233.1">
    <property type="nucleotide sequence ID" value="NZ_CP149782.1"/>
</dbReference>
<reference evidence="2" key="1">
    <citation type="submission" date="2024-03" db="EMBL/GenBank/DDBJ databases">
        <title>Deinococcus weizhi sp. nov., isolated from human skin.</title>
        <authorList>
            <person name="Wei Z."/>
            <person name="Tian F."/>
            <person name="Yang C."/>
            <person name="Xin L.T."/>
            <person name="Wen Z.J."/>
            <person name="Lan K.C."/>
            <person name="Yu L."/>
            <person name="Zhe W."/>
            <person name="Dan F.D."/>
            <person name="Jun W."/>
            <person name="Rui Z."/>
            <person name="Yong X.J."/>
            <person name="Ting Y."/>
            <person name="Wei X."/>
            <person name="Xu Z.G."/>
            <person name="Xin Z."/>
            <person name="Dong F.G."/>
            <person name="Ni X.M."/>
            <person name="Zheng M.G."/>
            <person name="Chun Y."/>
            <person name="Qian W.X."/>
        </authorList>
    </citation>
    <scope>NUCLEOTIDE SEQUENCE</scope>
    <source>
        <strain evidence="2">VB142</strain>
    </source>
</reference>
<dbReference type="EMBL" id="CP149782">
    <property type="protein sequence ID" value="WYF45061.1"/>
    <property type="molecule type" value="Genomic_DNA"/>
</dbReference>
<organism evidence="2">
    <name type="scientific">Deinococcus sp. VB142</name>
    <dbReference type="NCBI Taxonomy" id="3112952"/>
    <lineage>
        <taxon>Bacteria</taxon>
        <taxon>Thermotogati</taxon>
        <taxon>Deinococcota</taxon>
        <taxon>Deinococci</taxon>
        <taxon>Deinococcales</taxon>
        <taxon>Deinococcaceae</taxon>
        <taxon>Deinococcus</taxon>
    </lineage>
</organism>
<name>A0AAU6Q463_9DEIO</name>
<protein>
    <submittedName>
        <fullName evidence="2">Uncharacterized protein</fullName>
    </submittedName>
</protein>
<feature type="region of interest" description="Disordered" evidence="1">
    <location>
        <begin position="32"/>
        <end position="59"/>
    </location>
</feature>
<gene>
    <name evidence="2" type="ORF">WDJ50_02780</name>
</gene>
<evidence type="ECO:0000313" key="2">
    <source>
        <dbReference type="EMBL" id="WYF45061.1"/>
    </source>
</evidence>
<evidence type="ECO:0000256" key="1">
    <source>
        <dbReference type="SAM" id="MobiDB-lite"/>
    </source>
</evidence>
<proteinExistence type="predicted"/>